<name>A0A2G8SM39_9APHY</name>
<dbReference type="AlphaFoldDB" id="A0A2G8SM39"/>
<reference evidence="1 2" key="1">
    <citation type="journal article" date="2015" name="Sci. Rep.">
        <title>Chromosome-level genome map provides insights into diverse defense mechanisms in the medicinal fungus Ganoderma sinense.</title>
        <authorList>
            <person name="Zhu Y."/>
            <person name="Xu J."/>
            <person name="Sun C."/>
            <person name="Zhou S."/>
            <person name="Xu H."/>
            <person name="Nelson D.R."/>
            <person name="Qian J."/>
            <person name="Song J."/>
            <person name="Luo H."/>
            <person name="Xiang L."/>
            <person name="Li Y."/>
            <person name="Xu Z."/>
            <person name="Ji A."/>
            <person name="Wang L."/>
            <person name="Lu S."/>
            <person name="Hayward A."/>
            <person name="Sun W."/>
            <person name="Li X."/>
            <person name="Schwartz D.C."/>
            <person name="Wang Y."/>
            <person name="Chen S."/>
        </authorList>
    </citation>
    <scope>NUCLEOTIDE SEQUENCE [LARGE SCALE GENOMIC DNA]</scope>
    <source>
        <strain evidence="1 2">ZZ0214-1</strain>
    </source>
</reference>
<sequence length="120" mass="13369">MEGHAPPNVKAALELAASLVMQQRDANLFINDNQLPSVQISANPVIRLQKTGGTTSHREQGRNYLHYNLSIPSVEVEYSIYVARASTRAEVNRETLARAIAYFIYNYDNGSTFTHEEAAT</sequence>
<dbReference type="EMBL" id="AYKW01000004">
    <property type="protein sequence ID" value="PIL34809.1"/>
    <property type="molecule type" value="Genomic_DNA"/>
</dbReference>
<accession>A0A2G8SM39</accession>
<organism evidence="1 2">
    <name type="scientific">Ganoderma sinense ZZ0214-1</name>
    <dbReference type="NCBI Taxonomy" id="1077348"/>
    <lineage>
        <taxon>Eukaryota</taxon>
        <taxon>Fungi</taxon>
        <taxon>Dikarya</taxon>
        <taxon>Basidiomycota</taxon>
        <taxon>Agaricomycotina</taxon>
        <taxon>Agaricomycetes</taxon>
        <taxon>Polyporales</taxon>
        <taxon>Polyporaceae</taxon>
        <taxon>Ganoderma</taxon>
    </lineage>
</organism>
<evidence type="ECO:0000313" key="1">
    <source>
        <dbReference type="EMBL" id="PIL34809.1"/>
    </source>
</evidence>
<proteinExistence type="predicted"/>
<keyword evidence="2" id="KW-1185">Reference proteome</keyword>
<protein>
    <submittedName>
        <fullName evidence="1">Uncharacterized protein</fullName>
    </submittedName>
</protein>
<dbReference type="Proteomes" id="UP000230002">
    <property type="component" value="Unassembled WGS sequence"/>
</dbReference>
<evidence type="ECO:0000313" key="2">
    <source>
        <dbReference type="Proteomes" id="UP000230002"/>
    </source>
</evidence>
<gene>
    <name evidence="1" type="ORF">GSI_02596</name>
</gene>
<comment type="caution">
    <text evidence="1">The sequence shown here is derived from an EMBL/GenBank/DDBJ whole genome shotgun (WGS) entry which is preliminary data.</text>
</comment>